<dbReference type="SUPFAM" id="SSF57829">
    <property type="entry name" value="Zn-binding ribosomal proteins"/>
    <property type="match status" value="1"/>
</dbReference>
<dbReference type="GO" id="GO:0015934">
    <property type="term" value="C:large ribosomal subunit"/>
    <property type="evidence" value="ECO:0007669"/>
    <property type="project" value="InterPro"/>
</dbReference>
<dbReference type="PANTHER" id="PTHR35534">
    <property type="entry name" value="50S RIBOSOMAL PROTEIN L32"/>
    <property type="match status" value="1"/>
</dbReference>
<dbReference type="Pfam" id="PF01783">
    <property type="entry name" value="Ribosomal_L32p"/>
    <property type="match status" value="1"/>
</dbReference>
<name>A0A517NPR0_9BACT</name>
<evidence type="ECO:0000256" key="1">
    <source>
        <dbReference type="ARBA" id="ARBA00008560"/>
    </source>
</evidence>
<dbReference type="InterPro" id="IPR002677">
    <property type="entry name" value="Ribosomal_bL32"/>
</dbReference>
<keyword evidence="2 5" id="KW-0689">Ribosomal protein</keyword>
<dbReference type="AlphaFoldDB" id="A0A517NPR0"/>
<feature type="region of interest" description="Disordered" evidence="6">
    <location>
        <begin position="1"/>
        <end position="25"/>
    </location>
</feature>
<evidence type="ECO:0000313" key="8">
    <source>
        <dbReference type="Proteomes" id="UP000319817"/>
    </source>
</evidence>
<dbReference type="EMBL" id="CP036526">
    <property type="protein sequence ID" value="QDT09115.1"/>
    <property type="molecule type" value="Genomic_DNA"/>
</dbReference>
<dbReference type="InterPro" id="IPR044957">
    <property type="entry name" value="Ribosomal_bL32_bact"/>
</dbReference>
<dbReference type="RefSeq" id="WP_145416597.1">
    <property type="nucleotide sequence ID" value="NZ_CP036526.1"/>
</dbReference>
<dbReference type="GO" id="GO:0006412">
    <property type="term" value="P:translation"/>
    <property type="evidence" value="ECO:0007669"/>
    <property type="project" value="UniProtKB-UniRule"/>
</dbReference>
<dbReference type="OrthoDB" id="9812874at2"/>
<evidence type="ECO:0000313" key="7">
    <source>
        <dbReference type="EMBL" id="QDT09115.1"/>
    </source>
</evidence>
<accession>A0A517NPR0</accession>
<proteinExistence type="inferred from homology"/>
<dbReference type="Proteomes" id="UP000319817">
    <property type="component" value="Chromosome"/>
</dbReference>
<evidence type="ECO:0000256" key="2">
    <source>
        <dbReference type="ARBA" id="ARBA00022980"/>
    </source>
</evidence>
<keyword evidence="8" id="KW-1185">Reference proteome</keyword>
<dbReference type="PANTHER" id="PTHR35534:SF1">
    <property type="entry name" value="LARGE RIBOSOMAL SUBUNIT PROTEIN BL32"/>
    <property type="match status" value="1"/>
</dbReference>
<gene>
    <name evidence="5 7" type="primary">rpmF</name>
    <name evidence="7" type="ORF">K239x_10600</name>
</gene>
<evidence type="ECO:0000256" key="3">
    <source>
        <dbReference type="ARBA" id="ARBA00023274"/>
    </source>
</evidence>
<evidence type="ECO:0000256" key="4">
    <source>
        <dbReference type="ARBA" id="ARBA00035178"/>
    </source>
</evidence>
<dbReference type="NCBIfam" id="TIGR01031">
    <property type="entry name" value="rpmF_bact"/>
    <property type="match status" value="1"/>
</dbReference>
<dbReference type="HAMAP" id="MF_00340">
    <property type="entry name" value="Ribosomal_bL32"/>
    <property type="match status" value="1"/>
</dbReference>
<dbReference type="GO" id="GO:0003735">
    <property type="term" value="F:structural constituent of ribosome"/>
    <property type="evidence" value="ECO:0007669"/>
    <property type="project" value="InterPro"/>
</dbReference>
<sequence>MAVPKRKHSNSRSGKRRSHDRVKKRQIGYCPQCSNAVPTHTICPKCGYYQGRTVTPQADE</sequence>
<comment type="similarity">
    <text evidence="1 5">Belongs to the bacterial ribosomal protein bL32 family.</text>
</comment>
<organism evidence="7 8">
    <name type="scientific">Stieleria marina</name>
    <dbReference type="NCBI Taxonomy" id="1930275"/>
    <lineage>
        <taxon>Bacteria</taxon>
        <taxon>Pseudomonadati</taxon>
        <taxon>Planctomycetota</taxon>
        <taxon>Planctomycetia</taxon>
        <taxon>Pirellulales</taxon>
        <taxon>Pirellulaceae</taxon>
        <taxon>Stieleria</taxon>
    </lineage>
</organism>
<keyword evidence="3 5" id="KW-0687">Ribonucleoprotein</keyword>
<reference evidence="7 8" key="1">
    <citation type="submission" date="2019-02" db="EMBL/GenBank/DDBJ databases">
        <title>Deep-cultivation of Planctomycetes and their phenomic and genomic characterization uncovers novel biology.</title>
        <authorList>
            <person name="Wiegand S."/>
            <person name="Jogler M."/>
            <person name="Boedeker C."/>
            <person name="Pinto D."/>
            <person name="Vollmers J."/>
            <person name="Rivas-Marin E."/>
            <person name="Kohn T."/>
            <person name="Peeters S.H."/>
            <person name="Heuer A."/>
            <person name="Rast P."/>
            <person name="Oberbeckmann S."/>
            <person name="Bunk B."/>
            <person name="Jeske O."/>
            <person name="Meyerdierks A."/>
            <person name="Storesund J.E."/>
            <person name="Kallscheuer N."/>
            <person name="Luecker S."/>
            <person name="Lage O.M."/>
            <person name="Pohl T."/>
            <person name="Merkel B.J."/>
            <person name="Hornburger P."/>
            <person name="Mueller R.-W."/>
            <person name="Bruemmer F."/>
            <person name="Labrenz M."/>
            <person name="Spormann A.M."/>
            <person name="Op den Camp H."/>
            <person name="Overmann J."/>
            <person name="Amann R."/>
            <person name="Jetten M.S.M."/>
            <person name="Mascher T."/>
            <person name="Medema M.H."/>
            <person name="Devos D.P."/>
            <person name="Kaster A.-K."/>
            <person name="Ovreas L."/>
            <person name="Rohde M."/>
            <person name="Galperin M.Y."/>
            <person name="Jogler C."/>
        </authorList>
    </citation>
    <scope>NUCLEOTIDE SEQUENCE [LARGE SCALE GENOMIC DNA]</scope>
    <source>
        <strain evidence="7 8">K23_9</strain>
    </source>
</reference>
<dbReference type="InterPro" id="IPR011332">
    <property type="entry name" value="Ribosomal_zn-bd"/>
</dbReference>
<evidence type="ECO:0000256" key="5">
    <source>
        <dbReference type="HAMAP-Rule" id="MF_00340"/>
    </source>
</evidence>
<protein>
    <recommendedName>
        <fullName evidence="4 5">Large ribosomal subunit protein bL32</fullName>
    </recommendedName>
</protein>
<evidence type="ECO:0000256" key="6">
    <source>
        <dbReference type="SAM" id="MobiDB-lite"/>
    </source>
</evidence>